<evidence type="ECO:0000313" key="3">
    <source>
        <dbReference type="Proteomes" id="UP000661607"/>
    </source>
</evidence>
<accession>A0ABR9KCX9</accession>
<reference evidence="2 3" key="1">
    <citation type="submission" date="2020-10" db="EMBL/GenBank/DDBJ databases">
        <title>Sequencing the genomes of 1000 actinobacteria strains.</title>
        <authorList>
            <person name="Klenk H.-P."/>
        </authorList>
    </citation>
    <scope>NUCLEOTIDE SEQUENCE [LARGE SCALE GENOMIC DNA]</scope>
    <source>
        <strain evidence="2 3">DSM 43748</strain>
    </source>
</reference>
<dbReference type="EMBL" id="JADBEF010000001">
    <property type="protein sequence ID" value="MBE1559795.1"/>
    <property type="molecule type" value="Genomic_DNA"/>
</dbReference>
<keyword evidence="1" id="KW-0472">Membrane</keyword>
<keyword evidence="1" id="KW-1133">Transmembrane helix</keyword>
<proteinExistence type="predicted"/>
<gene>
    <name evidence="2" type="ORF">H4W81_002574</name>
</gene>
<name>A0ABR9KCX9_9ACTN</name>
<protein>
    <submittedName>
        <fullName evidence="2">Uncharacterized protein</fullName>
    </submittedName>
</protein>
<sequence length="63" mass="6284">MKMSDWPVAAAGVLVTLGVITLAGFAVAQLGAAEPSIITGVFAGLAAVLAAIPPIIKAIRGRR</sequence>
<keyword evidence="3" id="KW-1185">Reference proteome</keyword>
<dbReference type="RefSeq" id="WP_192775015.1">
    <property type="nucleotide sequence ID" value="NZ_BAAASY010000045.1"/>
</dbReference>
<organism evidence="2 3">
    <name type="scientific">Nonomuraea africana</name>
    <dbReference type="NCBI Taxonomy" id="46171"/>
    <lineage>
        <taxon>Bacteria</taxon>
        <taxon>Bacillati</taxon>
        <taxon>Actinomycetota</taxon>
        <taxon>Actinomycetes</taxon>
        <taxon>Streptosporangiales</taxon>
        <taxon>Streptosporangiaceae</taxon>
        <taxon>Nonomuraea</taxon>
    </lineage>
</organism>
<evidence type="ECO:0000256" key="1">
    <source>
        <dbReference type="SAM" id="Phobius"/>
    </source>
</evidence>
<comment type="caution">
    <text evidence="2">The sequence shown here is derived from an EMBL/GenBank/DDBJ whole genome shotgun (WGS) entry which is preliminary data.</text>
</comment>
<evidence type="ECO:0000313" key="2">
    <source>
        <dbReference type="EMBL" id="MBE1559795.1"/>
    </source>
</evidence>
<feature type="transmembrane region" description="Helical" evidence="1">
    <location>
        <begin position="38"/>
        <end position="56"/>
    </location>
</feature>
<dbReference type="Proteomes" id="UP000661607">
    <property type="component" value="Unassembled WGS sequence"/>
</dbReference>
<keyword evidence="1" id="KW-0812">Transmembrane</keyword>